<evidence type="ECO:0000313" key="2">
    <source>
        <dbReference type="Proteomes" id="UP000789901"/>
    </source>
</evidence>
<organism evidence="1 2">
    <name type="scientific">Gigaspora margarita</name>
    <dbReference type="NCBI Taxonomy" id="4874"/>
    <lineage>
        <taxon>Eukaryota</taxon>
        <taxon>Fungi</taxon>
        <taxon>Fungi incertae sedis</taxon>
        <taxon>Mucoromycota</taxon>
        <taxon>Glomeromycotina</taxon>
        <taxon>Glomeromycetes</taxon>
        <taxon>Diversisporales</taxon>
        <taxon>Gigasporaceae</taxon>
        <taxon>Gigaspora</taxon>
    </lineage>
</organism>
<name>A0ABM8VW94_GIGMA</name>
<dbReference type="EMBL" id="CAJVQB010000058">
    <property type="protein sequence ID" value="CAG8462086.1"/>
    <property type="molecule type" value="Genomic_DNA"/>
</dbReference>
<dbReference type="Proteomes" id="UP000789901">
    <property type="component" value="Unassembled WGS sequence"/>
</dbReference>
<evidence type="ECO:0000313" key="1">
    <source>
        <dbReference type="EMBL" id="CAG8462086.1"/>
    </source>
</evidence>
<reference evidence="1 2" key="1">
    <citation type="submission" date="2021-06" db="EMBL/GenBank/DDBJ databases">
        <authorList>
            <person name="Kallberg Y."/>
            <person name="Tangrot J."/>
            <person name="Rosling A."/>
        </authorList>
    </citation>
    <scope>NUCLEOTIDE SEQUENCE [LARGE SCALE GENOMIC DNA]</scope>
    <source>
        <strain evidence="1 2">120-4 pot B 10/14</strain>
    </source>
</reference>
<sequence>MFESKWIHKNQYRNRNRSIMINENNQSDKVLWPCYKNKVWTRVQRNFSNERKRPKCENVQEFSFPKRVKGELNDQKSELGPSYKFENQYIPPHEFQQHIYFDNNINEGNPKGVKNLLLAGRVKKIDIQNQMSLRSNNNKIQDTPNLEVHNKRNEMDLKSYDFIIKNSTSSHPLNKKETNEQNTNYKNDYFVDHSFKRNAWGIEPDEPSTIIVRYSKKYSVKKKCNNSNNYSFNKEFNPWEPWANQQEFELALNKIDRYYQASNLIVNEVTIRLLI</sequence>
<protein>
    <submittedName>
        <fullName evidence="1">8842_t:CDS:1</fullName>
    </submittedName>
</protein>
<gene>
    <name evidence="1" type="ORF">GMARGA_LOCUS357</name>
</gene>
<comment type="caution">
    <text evidence="1">The sequence shown here is derived from an EMBL/GenBank/DDBJ whole genome shotgun (WGS) entry which is preliminary data.</text>
</comment>
<keyword evidence="2" id="KW-1185">Reference proteome</keyword>
<accession>A0ABM8VW94</accession>
<proteinExistence type="predicted"/>